<dbReference type="EMBL" id="AMQQ01000042">
    <property type="protein sequence ID" value="EKJ93402.1"/>
    <property type="molecule type" value="Genomic_DNA"/>
</dbReference>
<reference evidence="1 2" key="1">
    <citation type="journal article" date="2013" name="Genome Announc.">
        <title>Genome Sequence of Rhizobium lupini HPC(L) Isolated from Saline Desert Soil, Kutch (Gujarat).</title>
        <authorList>
            <person name="Agarwal L."/>
            <person name="Purohit H.J."/>
        </authorList>
    </citation>
    <scope>NUCLEOTIDE SEQUENCE [LARGE SCALE GENOMIC DNA]</scope>
    <source>
        <strain evidence="2">HPC(L)</strain>
    </source>
</reference>
<sequence length="78" mass="8661">MATVHLLSLGNSRQSIYWRAIFSSLQWPPAPARVRARKSLRLTVGTPVKYAFPHVRTIEIGAAARRGALAKQQGKRPP</sequence>
<dbReference type="Proteomes" id="UP000017668">
    <property type="component" value="Unassembled WGS sequence"/>
</dbReference>
<name>A0ABP2RJP5_RHILU</name>
<accession>A0ABP2RJP5</accession>
<gene>
    <name evidence="1" type="ORF">C241_25015</name>
</gene>
<protein>
    <submittedName>
        <fullName evidence="1">Uncharacterized protein</fullName>
    </submittedName>
</protein>
<evidence type="ECO:0000313" key="2">
    <source>
        <dbReference type="Proteomes" id="UP000017668"/>
    </source>
</evidence>
<keyword evidence="2" id="KW-1185">Reference proteome</keyword>
<evidence type="ECO:0000313" key="1">
    <source>
        <dbReference type="EMBL" id="EKJ93402.1"/>
    </source>
</evidence>
<organism evidence="1 2">
    <name type="scientific">Bradyrhizobium lupini HPC(L)</name>
    <dbReference type="NCBI Taxonomy" id="1229491"/>
    <lineage>
        <taxon>Bacteria</taxon>
        <taxon>Pseudomonadati</taxon>
        <taxon>Pseudomonadota</taxon>
        <taxon>Alphaproteobacteria</taxon>
        <taxon>Hyphomicrobiales</taxon>
        <taxon>Nitrobacteraceae</taxon>
        <taxon>Bradyrhizobium</taxon>
    </lineage>
</organism>
<comment type="caution">
    <text evidence="1">The sequence shown here is derived from an EMBL/GenBank/DDBJ whole genome shotgun (WGS) entry which is preliminary data.</text>
</comment>
<proteinExistence type="predicted"/>